<dbReference type="GO" id="GO:0032451">
    <property type="term" value="F:demethylase activity"/>
    <property type="evidence" value="ECO:0007669"/>
    <property type="project" value="InterPro"/>
</dbReference>
<evidence type="ECO:0000313" key="3">
    <source>
        <dbReference type="EMBL" id="PKI34644.1"/>
    </source>
</evidence>
<dbReference type="PANTHER" id="PTHR31447:SF5">
    <property type="entry name" value="FE2OG DIOXYGENASE DOMAIN-CONTAINING PROTEIN"/>
    <property type="match status" value="1"/>
</dbReference>
<dbReference type="Proteomes" id="UP000233551">
    <property type="component" value="Unassembled WGS sequence"/>
</dbReference>
<keyword evidence="4" id="KW-1185">Reference proteome</keyword>
<sequence length="120" mass="13677">SVLVLNGNGADVAKHCVPAVPTKRISITFRRMDESKRPKNYAPEPDLQDIQPLSYEDEKPRRFGSYRPRNSRRQSGRREANSGARGYPERNETHGDSPHHRNQPRQGSSSRPRFRGNLGN</sequence>
<dbReference type="InterPro" id="IPR037151">
    <property type="entry name" value="AlkB-like_sf"/>
</dbReference>
<dbReference type="Gene3D" id="2.60.120.590">
    <property type="entry name" value="Alpha-ketoglutarate-dependent dioxygenase AlkB-like"/>
    <property type="match status" value="1"/>
</dbReference>
<dbReference type="GO" id="GO:0006402">
    <property type="term" value="P:mRNA catabolic process"/>
    <property type="evidence" value="ECO:0007669"/>
    <property type="project" value="InterPro"/>
</dbReference>
<protein>
    <submittedName>
        <fullName evidence="3">Uncharacterized protein</fullName>
    </submittedName>
</protein>
<comment type="similarity">
    <text evidence="1">Belongs to the alkB family.</text>
</comment>
<evidence type="ECO:0000256" key="1">
    <source>
        <dbReference type="ARBA" id="ARBA00007879"/>
    </source>
</evidence>
<evidence type="ECO:0000256" key="2">
    <source>
        <dbReference type="SAM" id="MobiDB-lite"/>
    </source>
</evidence>
<organism evidence="3 4">
    <name type="scientific">Punica granatum</name>
    <name type="common">Pomegranate</name>
    <dbReference type="NCBI Taxonomy" id="22663"/>
    <lineage>
        <taxon>Eukaryota</taxon>
        <taxon>Viridiplantae</taxon>
        <taxon>Streptophyta</taxon>
        <taxon>Embryophyta</taxon>
        <taxon>Tracheophyta</taxon>
        <taxon>Spermatophyta</taxon>
        <taxon>Magnoliopsida</taxon>
        <taxon>eudicotyledons</taxon>
        <taxon>Gunneridae</taxon>
        <taxon>Pentapetalae</taxon>
        <taxon>rosids</taxon>
        <taxon>malvids</taxon>
        <taxon>Myrtales</taxon>
        <taxon>Lythraceae</taxon>
        <taxon>Punica</taxon>
    </lineage>
</organism>
<feature type="compositionally biased region" description="Basic and acidic residues" evidence="2">
    <location>
        <begin position="87"/>
        <end position="99"/>
    </location>
</feature>
<name>A0A2I0HSF7_PUNGR</name>
<feature type="non-terminal residue" evidence="3">
    <location>
        <position position="1"/>
    </location>
</feature>
<dbReference type="InterPro" id="IPR044842">
    <property type="entry name" value="ALKBH9B/ALKBH10B-like"/>
</dbReference>
<reference evidence="3 4" key="1">
    <citation type="submission" date="2017-11" db="EMBL/GenBank/DDBJ databases">
        <title>De-novo sequencing of pomegranate (Punica granatum L.) genome.</title>
        <authorList>
            <person name="Akparov Z."/>
            <person name="Amiraslanov A."/>
            <person name="Hajiyeva S."/>
            <person name="Abbasov M."/>
            <person name="Kaur K."/>
            <person name="Hamwieh A."/>
            <person name="Solovyev V."/>
            <person name="Salamov A."/>
            <person name="Braich B."/>
            <person name="Kosarev P."/>
            <person name="Mahmoud A."/>
            <person name="Hajiyev E."/>
            <person name="Babayeva S."/>
            <person name="Izzatullayeva V."/>
            <person name="Mammadov A."/>
            <person name="Mammadov A."/>
            <person name="Sharifova S."/>
            <person name="Ojaghi J."/>
            <person name="Eynullazada K."/>
            <person name="Bayramov B."/>
            <person name="Abdulazimova A."/>
            <person name="Shahmuradov I."/>
        </authorList>
    </citation>
    <scope>NUCLEOTIDE SEQUENCE [LARGE SCALE GENOMIC DNA]</scope>
    <source>
        <strain evidence="4">cv. AG2017</strain>
        <tissue evidence="3">Leaf</tissue>
    </source>
</reference>
<comment type="caution">
    <text evidence="3">The sequence shown here is derived from an EMBL/GenBank/DDBJ whole genome shotgun (WGS) entry which is preliminary data.</text>
</comment>
<proteinExistence type="inferred from homology"/>
<gene>
    <name evidence="3" type="ORF">CRG98_044958</name>
</gene>
<feature type="region of interest" description="Disordered" evidence="2">
    <location>
        <begin position="28"/>
        <end position="120"/>
    </location>
</feature>
<dbReference type="AlphaFoldDB" id="A0A2I0HSF7"/>
<accession>A0A2I0HSF7</accession>
<dbReference type="GO" id="GO:0003729">
    <property type="term" value="F:mRNA binding"/>
    <property type="evidence" value="ECO:0007669"/>
    <property type="project" value="InterPro"/>
</dbReference>
<evidence type="ECO:0000313" key="4">
    <source>
        <dbReference type="Proteomes" id="UP000233551"/>
    </source>
</evidence>
<dbReference type="EMBL" id="PGOL01005786">
    <property type="protein sequence ID" value="PKI34644.1"/>
    <property type="molecule type" value="Genomic_DNA"/>
</dbReference>
<dbReference type="STRING" id="22663.A0A2I0HSF7"/>
<dbReference type="PANTHER" id="PTHR31447">
    <property type="entry name" value="HYDROXYPROLINE-RICH GLYCOPROTEIN FAMILY PROTEIN-RELATED"/>
    <property type="match status" value="1"/>
</dbReference>